<dbReference type="GO" id="GO:1902600">
    <property type="term" value="P:proton transmembrane transport"/>
    <property type="evidence" value="ECO:0007669"/>
    <property type="project" value="TreeGrafter"/>
</dbReference>
<name>A0A4U0VCN5_9PEZI</name>
<dbReference type="OrthoDB" id="5562676at2759"/>
<reference evidence="3 4" key="1">
    <citation type="submission" date="2017-03" db="EMBL/GenBank/DDBJ databases">
        <title>Genomes of endolithic fungi from Antarctica.</title>
        <authorList>
            <person name="Coleine C."/>
            <person name="Masonjones S."/>
            <person name="Stajich J.E."/>
        </authorList>
    </citation>
    <scope>NUCLEOTIDE SEQUENCE [LARGE SCALE GENOMIC DNA]</scope>
    <source>
        <strain evidence="3 4">CCFEE 5311</strain>
    </source>
</reference>
<dbReference type="GO" id="GO:0005743">
    <property type="term" value="C:mitochondrial inner membrane"/>
    <property type="evidence" value="ECO:0007669"/>
    <property type="project" value="TreeGrafter"/>
</dbReference>
<gene>
    <name evidence="3" type="ORF">B0A54_03500</name>
</gene>
<accession>A0A4U0VCN5</accession>
<dbReference type="Proteomes" id="UP000310066">
    <property type="component" value="Unassembled WGS sequence"/>
</dbReference>
<dbReference type="STRING" id="329885.A0A4U0VCN5"/>
<dbReference type="InterPro" id="IPR018786">
    <property type="entry name" value="Mit_KHE1"/>
</dbReference>
<keyword evidence="2" id="KW-0472">Membrane</keyword>
<comment type="caution">
    <text evidence="3">The sequence shown here is derived from an EMBL/GenBank/DDBJ whole genome shotgun (WGS) entry which is preliminary data.</text>
</comment>
<dbReference type="PANTHER" id="PTHR28062:SF1">
    <property type="entry name" value="TRANSMEMBRANE PROTEIN"/>
    <property type="match status" value="1"/>
</dbReference>
<dbReference type="AlphaFoldDB" id="A0A4U0VCN5"/>
<dbReference type="PANTHER" id="PTHR28062">
    <property type="entry name" value="K+-H+ EXCHANGE-LIKE PROTEIN"/>
    <property type="match status" value="1"/>
</dbReference>
<evidence type="ECO:0000256" key="1">
    <source>
        <dbReference type="SAM" id="MobiDB-lite"/>
    </source>
</evidence>
<keyword evidence="2" id="KW-0812">Transmembrane</keyword>
<dbReference type="Pfam" id="PF10173">
    <property type="entry name" value="Mit_KHE1"/>
    <property type="match status" value="1"/>
</dbReference>
<dbReference type="EMBL" id="NAJP01000010">
    <property type="protein sequence ID" value="TKA45815.1"/>
    <property type="molecule type" value="Genomic_DNA"/>
</dbReference>
<dbReference type="GO" id="GO:0006813">
    <property type="term" value="P:potassium ion transport"/>
    <property type="evidence" value="ECO:0007669"/>
    <property type="project" value="TreeGrafter"/>
</dbReference>
<feature type="transmembrane region" description="Helical" evidence="2">
    <location>
        <begin position="135"/>
        <end position="159"/>
    </location>
</feature>
<evidence type="ECO:0000313" key="3">
    <source>
        <dbReference type="EMBL" id="TKA45815.1"/>
    </source>
</evidence>
<evidence type="ECO:0000313" key="4">
    <source>
        <dbReference type="Proteomes" id="UP000310066"/>
    </source>
</evidence>
<organism evidence="3 4">
    <name type="scientific">Friedmanniomyces endolithicus</name>
    <dbReference type="NCBI Taxonomy" id="329885"/>
    <lineage>
        <taxon>Eukaryota</taxon>
        <taxon>Fungi</taxon>
        <taxon>Dikarya</taxon>
        <taxon>Ascomycota</taxon>
        <taxon>Pezizomycotina</taxon>
        <taxon>Dothideomycetes</taxon>
        <taxon>Dothideomycetidae</taxon>
        <taxon>Mycosphaerellales</taxon>
        <taxon>Teratosphaeriaceae</taxon>
        <taxon>Friedmanniomyces</taxon>
    </lineage>
</organism>
<keyword evidence="2" id="KW-1133">Transmembrane helix</keyword>
<protein>
    <recommendedName>
        <fullName evidence="5">Mitochondrial K+-H+ exchange-related-domain-containing protein</fullName>
    </recommendedName>
</protein>
<feature type="region of interest" description="Disordered" evidence="1">
    <location>
        <begin position="275"/>
        <end position="301"/>
    </location>
</feature>
<sequence length="301" mass="34560">MRIFLLPISTRQTLIYCERVPYTPKPGQKRPLIEWAVDKAATTWAGFEKADKGWRKQLTYYGNQLFKRIPYQEWGLKSFPPATKAQLEEIDKGGLAFECLYPGSFMKGRNATELLKTLATERQAFHRRSMWTSMAMLPITIPFALVPIIPNIPFFWFAFRTYSHYRALYGGRLLEHITNKGMVQAKDSRVMDELYAAGLLKPSRQAVREATKPGDTDIEKVVKQAEEQAKEGKKEVVLLQGWNGKLIADAFHLSEMEVEIERAVEQVKNAIKKTDEQARTAKEVERATEQKTEALKDETKQ</sequence>
<proteinExistence type="predicted"/>
<evidence type="ECO:0008006" key="5">
    <source>
        <dbReference type="Google" id="ProtNLM"/>
    </source>
</evidence>
<evidence type="ECO:0000256" key="2">
    <source>
        <dbReference type="SAM" id="Phobius"/>
    </source>
</evidence>